<proteinExistence type="inferred from homology"/>
<feature type="domain" description="Major facilitator superfamily (MFS) profile" evidence="27">
    <location>
        <begin position="12"/>
        <end position="445"/>
    </location>
</feature>
<evidence type="ECO:0000256" key="14">
    <source>
        <dbReference type="ARBA" id="ARBA00044898"/>
    </source>
</evidence>
<evidence type="ECO:0000256" key="25">
    <source>
        <dbReference type="SAM" id="MobiDB-lite"/>
    </source>
</evidence>
<keyword evidence="3" id="KW-0813">Transport</keyword>
<evidence type="ECO:0000313" key="29">
    <source>
        <dbReference type="Proteomes" id="UP000194139"/>
    </source>
</evidence>
<dbReference type="Gene3D" id="1.20.1250.20">
    <property type="entry name" value="MFS general substrate transporter like domains"/>
    <property type="match status" value="2"/>
</dbReference>
<feature type="transmembrane region" description="Helical" evidence="26">
    <location>
        <begin position="75"/>
        <end position="96"/>
    </location>
</feature>
<gene>
    <name evidence="28" type="ORF">CAL13_20490</name>
</gene>
<dbReference type="PANTHER" id="PTHR23512:SF3">
    <property type="entry name" value="MAJOR FACILITATOR SUPERFAMILY DOMAIN-CONTAINING PROTEIN 1"/>
    <property type="match status" value="1"/>
</dbReference>
<evidence type="ECO:0000256" key="13">
    <source>
        <dbReference type="ARBA" id="ARBA00044893"/>
    </source>
</evidence>
<evidence type="ECO:0000259" key="27">
    <source>
        <dbReference type="PROSITE" id="PS50850"/>
    </source>
</evidence>
<feature type="transmembrane region" description="Helical" evidence="26">
    <location>
        <begin position="12"/>
        <end position="30"/>
    </location>
</feature>
<evidence type="ECO:0000256" key="10">
    <source>
        <dbReference type="ARBA" id="ARBA00044881"/>
    </source>
</evidence>
<evidence type="ECO:0000256" key="2">
    <source>
        <dbReference type="ARBA" id="ARBA00008335"/>
    </source>
</evidence>
<evidence type="ECO:0000256" key="1">
    <source>
        <dbReference type="ARBA" id="ARBA00004155"/>
    </source>
</evidence>
<evidence type="ECO:0000256" key="16">
    <source>
        <dbReference type="ARBA" id="ARBA00044900"/>
    </source>
</evidence>
<dbReference type="GO" id="GO:0005765">
    <property type="term" value="C:lysosomal membrane"/>
    <property type="evidence" value="ECO:0007669"/>
    <property type="project" value="UniProtKB-SubCell"/>
</dbReference>
<protein>
    <recommendedName>
        <fullName evidence="21">Lysosomal dipeptide transporter MFSD1</fullName>
    </recommendedName>
    <alternativeName>
        <fullName evidence="22">Major facilitator superfamily domain-containing protein 1</fullName>
    </alternativeName>
</protein>
<comment type="subunit">
    <text evidence="24">Homodimer. Interacts with lysosomal protein GLMP (via lumenal domain); the interaction starts while both proteins are still in the endoplasmic reticulum and is required for stabilization of MFSD1 in lysosomes but has no direct effect on its targeting to lysosomes or transporter activity.</text>
</comment>
<keyword evidence="4 26" id="KW-0812">Transmembrane</keyword>
<evidence type="ECO:0000256" key="21">
    <source>
        <dbReference type="ARBA" id="ARBA00044985"/>
    </source>
</evidence>
<feature type="transmembrane region" description="Helical" evidence="26">
    <location>
        <begin position="419"/>
        <end position="438"/>
    </location>
</feature>
<evidence type="ECO:0000256" key="8">
    <source>
        <dbReference type="ARBA" id="ARBA00044876"/>
    </source>
</evidence>
<feature type="transmembrane region" description="Helical" evidence="26">
    <location>
        <begin position="102"/>
        <end position="122"/>
    </location>
</feature>
<feature type="transmembrane region" description="Helical" evidence="26">
    <location>
        <begin position="287"/>
        <end position="306"/>
    </location>
</feature>
<accession>A0A1W6Z4V9</accession>
<comment type="catalytic activity">
    <reaction evidence="18">
        <text>L-histidyl-L-alpha-amino acid(out) = L-histidyl-L-alpha-amino acid(in)</text>
        <dbReference type="Rhea" id="RHEA:79379"/>
        <dbReference type="ChEBI" id="CHEBI:229964"/>
    </reaction>
</comment>
<comment type="catalytic activity">
    <reaction evidence="15">
        <text>L-arginyl-L-alpha-amino acid(out) = L-arginyl-L-alpha-amino acid(in)</text>
        <dbReference type="Rhea" id="RHEA:79371"/>
        <dbReference type="ChEBI" id="CHEBI:84315"/>
    </reaction>
</comment>
<comment type="catalytic activity">
    <reaction evidence="12">
        <text>L-lysyl-L-alpha-amino acid(out) = L-lysyl-L-alpha-amino acid(in)</text>
        <dbReference type="Rhea" id="RHEA:79387"/>
        <dbReference type="ChEBI" id="CHEBI:229965"/>
    </reaction>
</comment>
<evidence type="ECO:0000256" key="17">
    <source>
        <dbReference type="ARBA" id="ARBA00044903"/>
    </source>
</evidence>
<feature type="transmembrane region" description="Helical" evidence="26">
    <location>
        <begin position="42"/>
        <end position="63"/>
    </location>
</feature>
<dbReference type="SUPFAM" id="SSF103473">
    <property type="entry name" value="MFS general substrate transporter"/>
    <property type="match status" value="1"/>
</dbReference>
<reference evidence="28 29" key="1">
    <citation type="submission" date="2017-05" db="EMBL/GenBank/DDBJ databases">
        <title>Complete and WGS of Bordetella genogroups.</title>
        <authorList>
            <person name="Spilker T."/>
            <person name="LiPuma J."/>
        </authorList>
    </citation>
    <scope>NUCLEOTIDE SEQUENCE [LARGE SCALE GENOMIC DNA]</scope>
    <source>
        <strain evidence="28 29">AU17164</strain>
    </source>
</reference>
<dbReference type="InterPro" id="IPR052187">
    <property type="entry name" value="MFSD1"/>
</dbReference>
<evidence type="ECO:0000256" key="23">
    <source>
        <dbReference type="ARBA" id="ARBA00045709"/>
    </source>
</evidence>
<feature type="compositionally biased region" description="Low complexity" evidence="25">
    <location>
        <begin position="222"/>
        <end position="232"/>
    </location>
</feature>
<feature type="transmembrane region" description="Helical" evidence="26">
    <location>
        <begin position="134"/>
        <end position="161"/>
    </location>
</feature>
<evidence type="ECO:0000256" key="9">
    <source>
        <dbReference type="ARBA" id="ARBA00044878"/>
    </source>
</evidence>
<feature type="region of interest" description="Disordered" evidence="25">
    <location>
        <begin position="195"/>
        <end position="232"/>
    </location>
</feature>
<feature type="transmembrane region" description="Helical" evidence="26">
    <location>
        <begin position="167"/>
        <end position="187"/>
    </location>
</feature>
<name>A0A1W6Z4V9_9BORD</name>
<dbReference type="InterPro" id="IPR020846">
    <property type="entry name" value="MFS_dom"/>
</dbReference>
<feature type="transmembrane region" description="Helical" evidence="26">
    <location>
        <begin position="377"/>
        <end position="399"/>
    </location>
</feature>
<evidence type="ECO:0000313" key="28">
    <source>
        <dbReference type="EMBL" id="ARP88326.1"/>
    </source>
</evidence>
<keyword evidence="6 26" id="KW-0472">Membrane</keyword>
<comment type="catalytic activity">
    <reaction evidence="14">
        <text>L-aspartyl-L-lysine(out) = L-aspartyl-L-lysine(in)</text>
        <dbReference type="Rhea" id="RHEA:79411"/>
        <dbReference type="ChEBI" id="CHEBI:229953"/>
    </reaction>
</comment>
<comment type="subcellular location">
    <subcellularLocation>
        <location evidence="1">Lysosome membrane</location>
        <topology evidence="1">Multi-pass membrane protein</topology>
    </subcellularLocation>
</comment>
<evidence type="ECO:0000256" key="26">
    <source>
        <dbReference type="SAM" id="Phobius"/>
    </source>
</evidence>
<evidence type="ECO:0000256" key="19">
    <source>
        <dbReference type="ARBA" id="ARBA00044919"/>
    </source>
</evidence>
<sequence length="453" mass="46847">MSFPEYGSRRNVGYGLLVALFFLGFFHRFAPAAMADAMAADLGVGAALLGVIVSMNFWVYTLMQLPAGLLIDRYGVGRVVGTGAVLTACGAGVLSLARDSGLAMLGPALVGLGTASVFSGIMKYNMRWFPARRYALVTGVTMLLGTLGSLMAEAPVAALLLFVDWRVLLEAVAVATLILAAAVFALVREAPDRAKLPHRPDGRTSPGTSARPAVVPGGKRLPGAAAPAGASSNRWTMRERLTATLRNKQLWKLLICTAGTNGTFYAFAGLWAIPYLMNRQEMDKGEAVAIVSASMAAYGAGALLMGHLSDRIAARKPLIIGSALIAAAAWTGLAWHPDMPQAVVTGLCVLLGLSASQVTVSFTSIKESVDVDADATAIALSNTGVFLIAALVQTLYGVILDAGGAADAAAASTLSAGAYGAAMWLPVAVACAGVAAAIGMRETYPRQYCAECG</sequence>
<dbReference type="InterPro" id="IPR036259">
    <property type="entry name" value="MFS_trans_sf"/>
</dbReference>
<evidence type="ECO:0000256" key="24">
    <source>
        <dbReference type="ARBA" id="ARBA00046376"/>
    </source>
</evidence>
<comment type="catalytic activity">
    <reaction evidence="10">
        <text>L-alpha-aminoacyl-L-arginine(out) = L-alpha-aminoacyl-L-arginine(in)</text>
        <dbReference type="Rhea" id="RHEA:79367"/>
        <dbReference type="ChEBI" id="CHEBI:229968"/>
    </reaction>
</comment>
<comment type="catalytic activity">
    <reaction evidence="8">
        <text>L-lysyl-L-alanine(out) = L-lysyl-L-alanine(in)</text>
        <dbReference type="Rhea" id="RHEA:79399"/>
        <dbReference type="ChEBI" id="CHEBI:229954"/>
    </reaction>
</comment>
<dbReference type="Proteomes" id="UP000194139">
    <property type="component" value="Chromosome"/>
</dbReference>
<feature type="transmembrane region" description="Helical" evidence="26">
    <location>
        <begin position="318"/>
        <end position="336"/>
    </location>
</feature>
<comment type="function">
    <text evidence="23">Lysosomal dipeptide uniporter that selectively exports lysine, arginine or histidine-containing dipeptides with a net positive charge from the lysosome lumen into the cytosol. Could play a role in a specific type of protein O-glycosylation indirectly regulating macrophages migration and tissue invasion. Also essential for liver homeostasis.</text>
</comment>
<comment type="catalytic activity">
    <reaction evidence="19">
        <text>L-alanyl-L-lysine(out) = L-alanyl-L-lysine(in)</text>
        <dbReference type="Rhea" id="RHEA:79415"/>
        <dbReference type="ChEBI" id="CHEBI:192470"/>
    </reaction>
</comment>
<dbReference type="CDD" id="cd06174">
    <property type="entry name" value="MFS"/>
    <property type="match status" value="1"/>
</dbReference>
<evidence type="ECO:0000256" key="18">
    <source>
        <dbReference type="ARBA" id="ARBA00044912"/>
    </source>
</evidence>
<dbReference type="PANTHER" id="PTHR23512">
    <property type="entry name" value="MAJOR FACILITATOR SUPERFAMILY DOMAIN-CONTAINING PROTEIN 1"/>
    <property type="match status" value="1"/>
</dbReference>
<evidence type="ECO:0000256" key="20">
    <source>
        <dbReference type="ARBA" id="ARBA00044924"/>
    </source>
</evidence>
<keyword evidence="7" id="KW-0458">Lysosome</keyword>
<dbReference type="EMBL" id="CP021109">
    <property type="protein sequence ID" value="ARP88326.1"/>
    <property type="molecule type" value="Genomic_DNA"/>
</dbReference>
<evidence type="ECO:0000256" key="15">
    <source>
        <dbReference type="ARBA" id="ARBA00044899"/>
    </source>
</evidence>
<dbReference type="PROSITE" id="PS50850">
    <property type="entry name" value="MFS"/>
    <property type="match status" value="1"/>
</dbReference>
<dbReference type="GO" id="GO:0022857">
    <property type="term" value="F:transmembrane transporter activity"/>
    <property type="evidence" value="ECO:0007669"/>
    <property type="project" value="InterPro"/>
</dbReference>
<evidence type="ECO:0000256" key="6">
    <source>
        <dbReference type="ARBA" id="ARBA00023136"/>
    </source>
</evidence>
<feature type="transmembrane region" description="Helical" evidence="26">
    <location>
        <begin position="250"/>
        <end position="275"/>
    </location>
</feature>
<dbReference type="AlphaFoldDB" id="A0A1W6Z4V9"/>
<comment type="catalytic activity">
    <reaction evidence="13">
        <text>L-alpha-aminoacyl-L-lysine(out) = L-alpha-aminoacyl-L-lysine(in)</text>
        <dbReference type="Rhea" id="RHEA:79383"/>
        <dbReference type="ChEBI" id="CHEBI:229966"/>
    </reaction>
</comment>
<organism evidence="28 29">
    <name type="scientific">Bordetella genomosp. 9</name>
    <dbReference type="NCBI Taxonomy" id="1416803"/>
    <lineage>
        <taxon>Bacteria</taxon>
        <taxon>Pseudomonadati</taxon>
        <taxon>Pseudomonadota</taxon>
        <taxon>Betaproteobacteria</taxon>
        <taxon>Burkholderiales</taxon>
        <taxon>Alcaligenaceae</taxon>
        <taxon>Bordetella</taxon>
    </lineage>
</organism>
<comment type="catalytic activity">
    <reaction evidence="16">
        <text>L-lysyl-L-lysine(out) = L-lysyl-L-lysine(in)</text>
        <dbReference type="Rhea" id="RHEA:79403"/>
        <dbReference type="ChEBI" id="CHEBI:229956"/>
    </reaction>
</comment>
<evidence type="ECO:0000256" key="4">
    <source>
        <dbReference type="ARBA" id="ARBA00022692"/>
    </source>
</evidence>
<evidence type="ECO:0000256" key="5">
    <source>
        <dbReference type="ARBA" id="ARBA00022989"/>
    </source>
</evidence>
<evidence type="ECO:0000256" key="3">
    <source>
        <dbReference type="ARBA" id="ARBA00022448"/>
    </source>
</evidence>
<evidence type="ECO:0000256" key="7">
    <source>
        <dbReference type="ARBA" id="ARBA00023228"/>
    </source>
</evidence>
<comment type="catalytic activity">
    <reaction evidence="11">
        <text>L-alpha-aminoacyl-L-histidine(out) = L-alpha-aminoacyl-L-histidine(in)</text>
        <dbReference type="Rhea" id="RHEA:79375"/>
        <dbReference type="ChEBI" id="CHEBI:229967"/>
    </reaction>
</comment>
<keyword evidence="5 26" id="KW-1133">Transmembrane helix</keyword>
<dbReference type="RefSeq" id="WP_086073398.1">
    <property type="nucleotide sequence ID" value="NZ_CP021109.1"/>
</dbReference>
<comment type="catalytic activity">
    <reaction evidence="9">
        <text>L-histidyl-glycine(out) = L-histidyl-glycine(in)</text>
        <dbReference type="Rhea" id="RHEA:79395"/>
        <dbReference type="ChEBI" id="CHEBI:229957"/>
    </reaction>
</comment>
<evidence type="ECO:0000256" key="11">
    <source>
        <dbReference type="ARBA" id="ARBA00044884"/>
    </source>
</evidence>
<dbReference type="Pfam" id="PF07690">
    <property type="entry name" value="MFS_1"/>
    <property type="match status" value="1"/>
</dbReference>
<feature type="transmembrane region" description="Helical" evidence="26">
    <location>
        <begin position="342"/>
        <end position="365"/>
    </location>
</feature>
<comment type="catalytic activity">
    <reaction evidence="17">
        <text>L-arginyl-glycine(out) = L-arginyl-glycine(in)</text>
        <dbReference type="Rhea" id="RHEA:79391"/>
        <dbReference type="ChEBI" id="CHEBI:229955"/>
    </reaction>
</comment>
<comment type="similarity">
    <text evidence="2">Belongs to the major facilitator superfamily.</text>
</comment>
<comment type="catalytic activity">
    <reaction evidence="20">
        <text>L-lysyl-glycine(out) = L-lysyl-glycine(in)</text>
        <dbReference type="Rhea" id="RHEA:79407"/>
        <dbReference type="ChEBI" id="CHEBI:191202"/>
    </reaction>
</comment>
<keyword evidence="29" id="KW-1185">Reference proteome</keyword>
<evidence type="ECO:0000256" key="22">
    <source>
        <dbReference type="ARBA" id="ARBA00045018"/>
    </source>
</evidence>
<dbReference type="InterPro" id="IPR011701">
    <property type="entry name" value="MFS"/>
</dbReference>
<evidence type="ECO:0000256" key="12">
    <source>
        <dbReference type="ARBA" id="ARBA00044891"/>
    </source>
</evidence>